<dbReference type="PANTHER" id="PTHR30294:SF29">
    <property type="entry name" value="MULTIDRUG ABC TRANSPORTER PERMEASE YBHS-RELATED"/>
    <property type="match status" value="1"/>
</dbReference>
<sequence length="382" mass="43363">MTVFKTILKILNKLKGMIILYTAILVAITALNQTSGNNMTNFEDSKPSVLIVNKDSEDNITKGFEDYISKHSEIKDIDTKDEDKINDAIFYRDVNYVIYIPKDFGKNLLDGKNPSLEYKSCGDEYSSYAQMMVEKYIKTVLIYKDYYSGAELISKVNKVVDKDTKVYMKTTLDTSKLSSMTQYFNILNYALLAGCVYCISMILASLNDETVRKRTIISSFNYKKYNRIVLLSNSIVIFAMWILYMILALILFKDLMFSSNGLGYVINSFVFTICSLTIGFLIGNITQNKNAIGGIVNVIALGTSFLCGCFVPFEYMPDYVLKIAHILPTYYYVANNQLIKTMEVFNFESIKPLLINGAVIVISSFIFVAVTNYVSKRKQIIN</sequence>
<dbReference type="Proteomes" id="UP001431199">
    <property type="component" value="Unassembled WGS sequence"/>
</dbReference>
<organism evidence="8 9">
    <name type="scientific">Eubacterium album</name>
    <dbReference type="NCBI Taxonomy" id="2978477"/>
    <lineage>
        <taxon>Bacteria</taxon>
        <taxon>Bacillati</taxon>
        <taxon>Bacillota</taxon>
        <taxon>Clostridia</taxon>
        <taxon>Eubacteriales</taxon>
        <taxon>Eubacteriaceae</taxon>
        <taxon>Eubacterium</taxon>
    </lineage>
</organism>
<keyword evidence="2" id="KW-1003">Cell membrane</keyword>
<evidence type="ECO:0000259" key="7">
    <source>
        <dbReference type="Pfam" id="PF12698"/>
    </source>
</evidence>
<feature type="transmembrane region" description="Helical" evidence="6">
    <location>
        <begin position="353"/>
        <end position="374"/>
    </location>
</feature>
<evidence type="ECO:0000256" key="6">
    <source>
        <dbReference type="SAM" id="Phobius"/>
    </source>
</evidence>
<feature type="transmembrane region" description="Helical" evidence="6">
    <location>
        <begin position="294"/>
        <end position="313"/>
    </location>
</feature>
<evidence type="ECO:0000313" key="9">
    <source>
        <dbReference type="Proteomes" id="UP001431199"/>
    </source>
</evidence>
<dbReference type="InterPro" id="IPR013525">
    <property type="entry name" value="ABC2_TM"/>
</dbReference>
<feature type="transmembrane region" description="Helical" evidence="6">
    <location>
        <begin position="228"/>
        <end position="252"/>
    </location>
</feature>
<dbReference type="RefSeq" id="WP_260978973.1">
    <property type="nucleotide sequence ID" value="NZ_JAODBU010000011.1"/>
</dbReference>
<evidence type="ECO:0000256" key="3">
    <source>
        <dbReference type="ARBA" id="ARBA00022692"/>
    </source>
</evidence>
<evidence type="ECO:0000313" key="8">
    <source>
        <dbReference type="EMBL" id="MCT7399651.1"/>
    </source>
</evidence>
<evidence type="ECO:0000256" key="1">
    <source>
        <dbReference type="ARBA" id="ARBA00004651"/>
    </source>
</evidence>
<name>A0ABT2M299_9FIRM</name>
<gene>
    <name evidence="8" type="ORF">N5B56_11230</name>
</gene>
<comment type="caution">
    <text evidence="8">The sequence shown here is derived from an EMBL/GenBank/DDBJ whole genome shotgun (WGS) entry which is preliminary data.</text>
</comment>
<evidence type="ECO:0000256" key="5">
    <source>
        <dbReference type="ARBA" id="ARBA00023136"/>
    </source>
</evidence>
<keyword evidence="5 6" id="KW-0472">Membrane</keyword>
<protein>
    <submittedName>
        <fullName evidence="8">ABC transporter permease</fullName>
    </submittedName>
</protein>
<reference evidence="8" key="1">
    <citation type="submission" date="2022-09" db="EMBL/GenBank/DDBJ databases">
        <title>Eubacterium sp. LFL-14 isolated from human feces.</title>
        <authorList>
            <person name="Liu F."/>
        </authorList>
    </citation>
    <scope>NUCLEOTIDE SEQUENCE</scope>
    <source>
        <strain evidence="8">LFL-14</strain>
    </source>
</reference>
<dbReference type="Gene3D" id="3.40.1710.10">
    <property type="entry name" value="abc type-2 transporter like domain"/>
    <property type="match status" value="1"/>
</dbReference>
<proteinExistence type="predicted"/>
<dbReference type="PANTHER" id="PTHR30294">
    <property type="entry name" value="MEMBRANE COMPONENT OF ABC TRANSPORTER YHHJ-RELATED"/>
    <property type="match status" value="1"/>
</dbReference>
<keyword evidence="3 6" id="KW-0812">Transmembrane</keyword>
<keyword evidence="4 6" id="KW-1133">Transmembrane helix</keyword>
<keyword evidence="9" id="KW-1185">Reference proteome</keyword>
<feature type="domain" description="ABC-2 type transporter transmembrane" evidence="7">
    <location>
        <begin position="18"/>
        <end position="363"/>
    </location>
</feature>
<evidence type="ECO:0000256" key="4">
    <source>
        <dbReference type="ARBA" id="ARBA00022989"/>
    </source>
</evidence>
<comment type="subcellular location">
    <subcellularLocation>
        <location evidence="1">Cell membrane</location>
        <topology evidence="1">Multi-pass membrane protein</topology>
    </subcellularLocation>
</comment>
<dbReference type="InterPro" id="IPR051449">
    <property type="entry name" value="ABC-2_transporter_component"/>
</dbReference>
<dbReference type="EMBL" id="JAODBU010000011">
    <property type="protein sequence ID" value="MCT7399651.1"/>
    <property type="molecule type" value="Genomic_DNA"/>
</dbReference>
<evidence type="ECO:0000256" key="2">
    <source>
        <dbReference type="ARBA" id="ARBA00022475"/>
    </source>
</evidence>
<feature type="transmembrane region" description="Helical" evidence="6">
    <location>
        <begin position="186"/>
        <end position="207"/>
    </location>
</feature>
<feature type="transmembrane region" description="Helical" evidence="6">
    <location>
        <begin position="264"/>
        <end position="282"/>
    </location>
</feature>
<accession>A0ABT2M299</accession>
<dbReference type="Pfam" id="PF12698">
    <property type="entry name" value="ABC2_membrane_3"/>
    <property type="match status" value="1"/>
</dbReference>